<evidence type="ECO:0000313" key="4">
    <source>
        <dbReference type="Proteomes" id="UP000054558"/>
    </source>
</evidence>
<dbReference type="InterPro" id="IPR036397">
    <property type="entry name" value="RNaseH_sf"/>
</dbReference>
<dbReference type="PANTHER" id="PTHR47765:SF2">
    <property type="entry name" value="EXONUCLEASE MUT-7 HOMOLOG"/>
    <property type="match status" value="1"/>
</dbReference>
<feature type="compositionally biased region" description="Low complexity" evidence="1">
    <location>
        <begin position="977"/>
        <end position="986"/>
    </location>
</feature>
<feature type="domain" description="3'-5' exonuclease" evidence="2">
    <location>
        <begin position="370"/>
        <end position="552"/>
    </location>
</feature>
<feature type="compositionally biased region" description="Basic and acidic residues" evidence="1">
    <location>
        <begin position="640"/>
        <end position="654"/>
    </location>
</feature>
<feature type="region of interest" description="Disordered" evidence="1">
    <location>
        <begin position="854"/>
        <end position="941"/>
    </location>
</feature>
<keyword evidence="4" id="KW-1185">Reference proteome</keyword>
<organism evidence="3 4">
    <name type="scientific">Klebsormidium nitens</name>
    <name type="common">Green alga</name>
    <name type="synonym">Ulothrix nitens</name>
    <dbReference type="NCBI Taxonomy" id="105231"/>
    <lineage>
        <taxon>Eukaryota</taxon>
        <taxon>Viridiplantae</taxon>
        <taxon>Streptophyta</taxon>
        <taxon>Klebsormidiophyceae</taxon>
        <taxon>Klebsormidiales</taxon>
        <taxon>Klebsormidiaceae</taxon>
        <taxon>Klebsormidium</taxon>
    </lineage>
</organism>
<feature type="region of interest" description="Disordered" evidence="1">
    <location>
        <begin position="954"/>
        <end position="997"/>
    </location>
</feature>
<evidence type="ECO:0000259" key="2">
    <source>
        <dbReference type="SMART" id="SM00474"/>
    </source>
</evidence>
<dbReference type="OrthoDB" id="10261556at2759"/>
<feature type="region of interest" description="Disordered" evidence="1">
    <location>
        <begin position="743"/>
        <end position="781"/>
    </location>
</feature>
<dbReference type="EMBL" id="DF237453">
    <property type="protein sequence ID" value="GAQ89257.1"/>
    <property type="molecule type" value="Genomic_DNA"/>
</dbReference>
<evidence type="ECO:0000256" key="1">
    <source>
        <dbReference type="SAM" id="MobiDB-lite"/>
    </source>
</evidence>
<dbReference type="GO" id="GO:0008408">
    <property type="term" value="F:3'-5' exonuclease activity"/>
    <property type="evidence" value="ECO:0007669"/>
    <property type="project" value="InterPro"/>
</dbReference>
<dbReference type="GO" id="GO:0003676">
    <property type="term" value="F:nucleic acid binding"/>
    <property type="evidence" value="ECO:0007669"/>
    <property type="project" value="InterPro"/>
</dbReference>
<feature type="compositionally biased region" description="Polar residues" evidence="1">
    <location>
        <begin position="766"/>
        <end position="778"/>
    </location>
</feature>
<dbReference type="Proteomes" id="UP000054558">
    <property type="component" value="Unassembled WGS sequence"/>
</dbReference>
<feature type="region of interest" description="Disordered" evidence="1">
    <location>
        <begin position="1344"/>
        <end position="1390"/>
    </location>
</feature>
<feature type="compositionally biased region" description="Gly residues" evidence="1">
    <location>
        <begin position="1365"/>
        <end position="1379"/>
    </location>
</feature>
<dbReference type="InterPro" id="IPR052408">
    <property type="entry name" value="Exonuclease_MUT-7-like"/>
</dbReference>
<reference evidence="3 4" key="1">
    <citation type="journal article" date="2014" name="Nat. Commun.">
        <title>Klebsormidium flaccidum genome reveals primary factors for plant terrestrial adaptation.</title>
        <authorList>
            <person name="Hori K."/>
            <person name="Maruyama F."/>
            <person name="Fujisawa T."/>
            <person name="Togashi T."/>
            <person name="Yamamoto N."/>
            <person name="Seo M."/>
            <person name="Sato S."/>
            <person name="Yamada T."/>
            <person name="Mori H."/>
            <person name="Tajima N."/>
            <person name="Moriyama T."/>
            <person name="Ikeuchi M."/>
            <person name="Watanabe M."/>
            <person name="Wada H."/>
            <person name="Kobayashi K."/>
            <person name="Saito M."/>
            <person name="Masuda T."/>
            <person name="Sasaki-Sekimoto Y."/>
            <person name="Mashiguchi K."/>
            <person name="Awai K."/>
            <person name="Shimojima M."/>
            <person name="Masuda S."/>
            <person name="Iwai M."/>
            <person name="Nobusawa T."/>
            <person name="Narise T."/>
            <person name="Kondo S."/>
            <person name="Saito H."/>
            <person name="Sato R."/>
            <person name="Murakawa M."/>
            <person name="Ihara Y."/>
            <person name="Oshima-Yamada Y."/>
            <person name="Ohtaka K."/>
            <person name="Satoh M."/>
            <person name="Sonobe K."/>
            <person name="Ishii M."/>
            <person name="Ohtani R."/>
            <person name="Kanamori-Sato M."/>
            <person name="Honoki R."/>
            <person name="Miyazaki D."/>
            <person name="Mochizuki H."/>
            <person name="Umetsu J."/>
            <person name="Higashi K."/>
            <person name="Shibata D."/>
            <person name="Kamiya Y."/>
            <person name="Sato N."/>
            <person name="Nakamura Y."/>
            <person name="Tabata S."/>
            <person name="Ida S."/>
            <person name="Kurokawa K."/>
            <person name="Ohta H."/>
        </authorList>
    </citation>
    <scope>NUCLEOTIDE SEQUENCE [LARGE SCALE GENOMIC DNA]</scope>
    <source>
        <strain evidence="3 4">NIES-2285</strain>
    </source>
</reference>
<protein>
    <recommendedName>
        <fullName evidence="2">3'-5' exonuclease domain-containing protein</fullName>
    </recommendedName>
</protein>
<feature type="region of interest" description="Disordered" evidence="1">
    <location>
        <begin position="1412"/>
        <end position="1434"/>
    </location>
</feature>
<feature type="compositionally biased region" description="Gly residues" evidence="1">
    <location>
        <begin position="1254"/>
        <end position="1280"/>
    </location>
</feature>
<feature type="compositionally biased region" description="Basic and acidic residues" evidence="1">
    <location>
        <begin position="927"/>
        <end position="941"/>
    </location>
</feature>
<dbReference type="PANTHER" id="PTHR47765">
    <property type="entry name" value="3'-5' EXONUCLEASE DOMAIN-CONTAINING PROTEIN"/>
    <property type="match status" value="1"/>
</dbReference>
<feature type="region of interest" description="Disordered" evidence="1">
    <location>
        <begin position="587"/>
        <end position="674"/>
    </location>
</feature>
<name>A0A1Y1IKR7_KLENI</name>
<dbReference type="STRING" id="105231.A0A1Y1IKR7"/>
<feature type="region of interest" description="Disordered" evidence="1">
    <location>
        <begin position="1024"/>
        <end position="1046"/>
    </location>
</feature>
<feature type="compositionally biased region" description="Basic and acidic residues" evidence="1">
    <location>
        <begin position="1168"/>
        <end position="1203"/>
    </location>
</feature>
<dbReference type="Gene3D" id="3.30.420.10">
    <property type="entry name" value="Ribonuclease H-like superfamily/Ribonuclease H"/>
    <property type="match status" value="1"/>
</dbReference>
<dbReference type="InterPro" id="IPR012337">
    <property type="entry name" value="RNaseH-like_sf"/>
</dbReference>
<dbReference type="GO" id="GO:0006139">
    <property type="term" value="P:nucleobase-containing compound metabolic process"/>
    <property type="evidence" value="ECO:0007669"/>
    <property type="project" value="InterPro"/>
</dbReference>
<feature type="region of interest" description="Disordered" evidence="1">
    <location>
        <begin position="1525"/>
        <end position="1558"/>
    </location>
</feature>
<feature type="region of interest" description="Disordered" evidence="1">
    <location>
        <begin position="1293"/>
        <end position="1312"/>
    </location>
</feature>
<feature type="compositionally biased region" description="Basic and acidic residues" evidence="1">
    <location>
        <begin position="751"/>
        <end position="762"/>
    </location>
</feature>
<accession>A0A1Y1IKR7</accession>
<dbReference type="SMART" id="SM00474">
    <property type="entry name" value="35EXOc"/>
    <property type="match status" value="1"/>
</dbReference>
<dbReference type="SUPFAM" id="SSF53098">
    <property type="entry name" value="Ribonuclease H-like"/>
    <property type="match status" value="1"/>
</dbReference>
<dbReference type="Pfam" id="PF01612">
    <property type="entry name" value="DNA_pol_A_exo1"/>
    <property type="match status" value="1"/>
</dbReference>
<proteinExistence type="predicted"/>
<sequence>MIRSVFLQDYAEGPCGGVCFAALYRSGEVETPGSAFSNQDHGAMDLLATDDHIAALSPLELVNWVVELSSGGDGRKPVKHTALLKLVSNALALSPDHDPYRHSLACFKSLGGGQFSPAQQNSMGHLLLAAIDQCKQAPTFSHVDLAPSRNEAAALVSSVFEGVFTLESRLVVRVAAAFGVKSPDLGDSGRAAAGQFTKKLVADKNFAAGMGLAQQLDLGPELGAALLLQMLDMGAAQAAVDWAKPYGKEVGARIVRELAARGDHKTAWQMIEKLGMQAEFPGAYIAYRKTSITKLAKKGVWDVARSLAEEDPILKEHLVEAAIIEEEFAHAVEFAERFGLDHLLTEEVVSASGLPTQTDCLTLPIPPNRVFFVDNPEGLARAENEICASDLVGIDCEWKADSVRGAVPNRVALLQLATRGGAWLVDLITLSQSSPEALESFLSSFLPNENILKLGFAVNGDLDRISKTHPAIRGALRNCGPLLDVAGLANLRGVRTRSLSGICGVCIGKPLSKRVRMSNWEERPLSEAQTQYAALDALCLIPLFDLLTNPDFRVPERTAYSQAADGGIATVEEPGTAEASFRVENADESAVEGATGDLALGRKGGDPETFEGLSETNGAALIEPGSGLDRELQSELESGLSRDVDSERSDKGIDGGENGRLQENEAAGGSGSDATTELLASATGTLEMVGPSLSSMAESLSASLAAPVRNEDGSSVSNSGRKPQKPWQSLVYFYGARIDTGRGNKRREKRKGMATERLEKADLQGPQFSENGALSSGGPQIAEPKAEYSLLAGEKLEAGVAAAVEKPQASEKGKGTCERSKWSGLGLPERVAEALQKGGVAPPQVLVCWEGGETVGRDSEKAEVGGAGRADVDATEDNGSLDVKAEVEGEPSSSHVGVSPVDGASGIRPEHTEVDGNGSGSGNGSGREVEDGTVRGDEDEETRALEAWRAAKLAAAGERKVGQEGRGSGTRSGEESGGVSERVTGSEGEEASGHVATRERPAWQVRCIPVLISVLEAAVTSRPAAVNSSESGVEADSPELPTPLVHPPKKLRLRPVVLLIGEGRTPDLQVVIKHLGMPGKLAWIADDHECLTYFGYPPALLPPTGHVKRALLAFDSKLRSQLGKAGARVVTASGREGVSLAWEIGPLVRSTGAISRDFAIKEAVGLEGRTEESGERKSGTEEGGEHESGMEESGRAESDRDGTSGEETAETGEIVGAASFDNGALENRTAEEDGSNLRANEQGSDDGARRSGNLQGGAVSGGVGTEKGGASPEGGSGDGGDSGKAENRKRVGAGECLGLPPPDQAFDLNGPTDVNGVDVTAVNHSGGSLSAGCEEVATWDEVGRSASGGENAGTASVRRGAESASGGGGAKSASGGGGAETVSGRGLRKMRLEGGLPRRLCFDRGRGVEAASRGRFAESASGGVTESASEGGVTETASIEGVAETAAGGGGRHTAVGGGTERRAAGLVGSLRADGGVLAVRFHRPSWETETILELPLEPWYSPPSKVEQLVRVAEDPAGCVTCEQVGGSEHGSAVPPRTFRKRKPRPPKKSPLAGTGRFVGLGTRKELETLVAVLGGSSRGSRGVSNGLGETRVVRETAAPEKRSGYDPRSSFREAWAAEAERKRPFWAGWFSGAQTSARYEPPGAIRPPWREPVGQSPVGGFGWLTDKELHPADNPCAGMAAQRDEVLGVPPSARLARSAGVSRPCLRTHHMIRDGLCPGFALRPTFLGGALKANPSTGVVRMRWAAKVCLGC</sequence>
<gene>
    <name evidence="3" type="ORF">KFL_005040010</name>
</gene>
<dbReference type="InterPro" id="IPR002562">
    <property type="entry name" value="3'-5'_exonuclease_dom"/>
</dbReference>
<evidence type="ECO:0000313" key="3">
    <source>
        <dbReference type="EMBL" id="GAQ89257.1"/>
    </source>
</evidence>
<feature type="compositionally biased region" description="Basic residues" evidence="1">
    <location>
        <begin position="1539"/>
        <end position="1549"/>
    </location>
</feature>
<feature type="region of interest" description="Disordered" evidence="1">
    <location>
        <begin position="1165"/>
        <end position="1287"/>
    </location>
</feature>